<name>A0ABV9E798_9ACTN</name>
<dbReference type="Pfam" id="PF07729">
    <property type="entry name" value="FCD"/>
    <property type="match status" value="1"/>
</dbReference>
<dbReference type="PANTHER" id="PTHR43537">
    <property type="entry name" value="TRANSCRIPTIONAL REGULATOR, GNTR FAMILY"/>
    <property type="match status" value="1"/>
</dbReference>
<evidence type="ECO:0000256" key="1">
    <source>
        <dbReference type="ARBA" id="ARBA00023015"/>
    </source>
</evidence>
<dbReference type="CDD" id="cd07377">
    <property type="entry name" value="WHTH_GntR"/>
    <property type="match status" value="1"/>
</dbReference>
<sequence>MSEDPILRPVARSTTRTDLVADSIRAAILSGRIKPGETLVERRLAEQLGVSKTPVREALIGLASTGLVTISPNRGVSVRVLSAADLRKAQELRLLLEPWAIANATTAGTDDASGTGEATGSVRTAGAGKAAGAEASEALEQARGLLSGDDPTALSLANRRFHRALYSRCGNELVIAQLDNLQDLTSLGTVTVLWRHWPTWREEFAEHETILAAVRAGDAALAESLTRTHIGRSVTHLTHDPARTPPSDA</sequence>
<dbReference type="EMBL" id="JBHSFN010000002">
    <property type="protein sequence ID" value="MFC4585392.1"/>
    <property type="molecule type" value="Genomic_DNA"/>
</dbReference>
<dbReference type="Gene3D" id="1.10.10.10">
    <property type="entry name" value="Winged helix-like DNA-binding domain superfamily/Winged helix DNA-binding domain"/>
    <property type="match status" value="1"/>
</dbReference>
<keyword evidence="1" id="KW-0805">Transcription regulation</keyword>
<dbReference type="InterPro" id="IPR000524">
    <property type="entry name" value="Tscrpt_reg_HTH_GntR"/>
</dbReference>
<keyword evidence="6" id="KW-1185">Reference proteome</keyword>
<dbReference type="InterPro" id="IPR008920">
    <property type="entry name" value="TF_FadR/GntR_C"/>
</dbReference>
<comment type="caution">
    <text evidence="5">The sequence shown here is derived from an EMBL/GenBank/DDBJ whole genome shotgun (WGS) entry which is preliminary data.</text>
</comment>
<dbReference type="SUPFAM" id="SSF46785">
    <property type="entry name" value="Winged helix' DNA-binding domain"/>
    <property type="match status" value="1"/>
</dbReference>
<dbReference type="InterPro" id="IPR036390">
    <property type="entry name" value="WH_DNA-bd_sf"/>
</dbReference>
<dbReference type="RefSeq" id="WP_262842676.1">
    <property type="nucleotide sequence ID" value="NZ_JANZYP010000012.1"/>
</dbReference>
<evidence type="ECO:0000256" key="2">
    <source>
        <dbReference type="ARBA" id="ARBA00023125"/>
    </source>
</evidence>
<dbReference type="PANTHER" id="PTHR43537:SF24">
    <property type="entry name" value="GLUCONATE OPERON TRANSCRIPTIONAL REPRESSOR"/>
    <property type="match status" value="1"/>
</dbReference>
<evidence type="ECO:0000256" key="3">
    <source>
        <dbReference type="ARBA" id="ARBA00023163"/>
    </source>
</evidence>
<dbReference type="Pfam" id="PF00392">
    <property type="entry name" value="GntR"/>
    <property type="match status" value="1"/>
</dbReference>
<evidence type="ECO:0000259" key="4">
    <source>
        <dbReference type="PROSITE" id="PS50949"/>
    </source>
</evidence>
<dbReference type="PRINTS" id="PR00035">
    <property type="entry name" value="HTHGNTR"/>
</dbReference>
<dbReference type="SMART" id="SM00895">
    <property type="entry name" value="FCD"/>
    <property type="match status" value="1"/>
</dbReference>
<dbReference type="Gene3D" id="1.20.120.530">
    <property type="entry name" value="GntR ligand-binding domain-like"/>
    <property type="match status" value="1"/>
</dbReference>
<accession>A0ABV9E798</accession>
<dbReference type="InterPro" id="IPR011711">
    <property type="entry name" value="GntR_C"/>
</dbReference>
<dbReference type="PROSITE" id="PS50949">
    <property type="entry name" value="HTH_GNTR"/>
    <property type="match status" value="1"/>
</dbReference>
<keyword evidence="2" id="KW-0238">DNA-binding</keyword>
<feature type="domain" description="HTH gntR-type" evidence="4">
    <location>
        <begin position="14"/>
        <end position="81"/>
    </location>
</feature>
<dbReference type="InterPro" id="IPR036388">
    <property type="entry name" value="WH-like_DNA-bd_sf"/>
</dbReference>
<protein>
    <submittedName>
        <fullName evidence="5">GntR family transcriptional regulator</fullName>
    </submittedName>
</protein>
<dbReference type="SMART" id="SM00345">
    <property type="entry name" value="HTH_GNTR"/>
    <property type="match status" value="1"/>
</dbReference>
<dbReference type="SUPFAM" id="SSF48008">
    <property type="entry name" value="GntR ligand-binding domain-like"/>
    <property type="match status" value="1"/>
</dbReference>
<evidence type="ECO:0000313" key="6">
    <source>
        <dbReference type="Proteomes" id="UP001595891"/>
    </source>
</evidence>
<reference evidence="6" key="1">
    <citation type="journal article" date="2019" name="Int. J. Syst. Evol. Microbiol.">
        <title>The Global Catalogue of Microorganisms (GCM) 10K type strain sequencing project: providing services to taxonomists for standard genome sequencing and annotation.</title>
        <authorList>
            <consortium name="The Broad Institute Genomics Platform"/>
            <consortium name="The Broad Institute Genome Sequencing Center for Infectious Disease"/>
            <person name="Wu L."/>
            <person name="Ma J."/>
        </authorList>
    </citation>
    <scope>NUCLEOTIDE SEQUENCE [LARGE SCALE GENOMIC DNA]</scope>
    <source>
        <strain evidence="6">CCUG 49560</strain>
    </source>
</reference>
<organism evidence="5 6">
    <name type="scientific">Sphaerisporangium corydalis</name>
    <dbReference type="NCBI Taxonomy" id="1441875"/>
    <lineage>
        <taxon>Bacteria</taxon>
        <taxon>Bacillati</taxon>
        <taxon>Actinomycetota</taxon>
        <taxon>Actinomycetes</taxon>
        <taxon>Streptosporangiales</taxon>
        <taxon>Streptosporangiaceae</taxon>
        <taxon>Sphaerisporangium</taxon>
    </lineage>
</organism>
<proteinExistence type="predicted"/>
<gene>
    <name evidence="5" type="ORF">ACFO8L_04890</name>
</gene>
<keyword evidence="3" id="KW-0804">Transcription</keyword>
<evidence type="ECO:0000313" key="5">
    <source>
        <dbReference type="EMBL" id="MFC4585392.1"/>
    </source>
</evidence>
<dbReference type="Proteomes" id="UP001595891">
    <property type="component" value="Unassembled WGS sequence"/>
</dbReference>